<reference evidence="2 3" key="1">
    <citation type="submission" date="2018-11" db="EMBL/GenBank/DDBJ databases">
        <title>Whole genome sequence of Streptomyces paromomycinus NBRC 15454(T).</title>
        <authorList>
            <person name="Komaki H."/>
            <person name="Tamura T."/>
        </authorList>
    </citation>
    <scope>NUCLEOTIDE SEQUENCE [LARGE SCALE GENOMIC DNA]</scope>
    <source>
        <strain evidence="2 3">NBRC 15454</strain>
    </source>
</reference>
<dbReference type="AlphaFoldDB" id="A0A401WGC3"/>
<organism evidence="2 3">
    <name type="scientific">Streptomyces paromomycinus</name>
    <name type="common">Streptomyces rimosus subsp. paromomycinus</name>
    <dbReference type="NCBI Taxonomy" id="92743"/>
    <lineage>
        <taxon>Bacteria</taxon>
        <taxon>Bacillati</taxon>
        <taxon>Actinomycetota</taxon>
        <taxon>Actinomycetes</taxon>
        <taxon>Kitasatosporales</taxon>
        <taxon>Streptomycetaceae</taxon>
        <taxon>Streptomyces</taxon>
    </lineage>
</organism>
<evidence type="ECO:0000313" key="3">
    <source>
        <dbReference type="Proteomes" id="UP000286746"/>
    </source>
</evidence>
<proteinExistence type="predicted"/>
<feature type="region of interest" description="Disordered" evidence="1">
    <location>
        <begin position="1"/>
        <end position="41"/>
    </location>
</feature>
<evidence type="ECO:0000256" key="1">
    <source>
        <dbReference type="SAM" id="MobiDB-lite"/>
    </source>
</evidence>
<keyword evidence="3" id="KW-1185">Reference proteome</keyword>
<dbReference type="Proteomes" id="UP000286746">
    <property type="component" value="Unassembled WGS sequence"/>
</dbReference>
<gene>
    <name evidence="2" type="ORF">GKJPGBOP_08181</name>
</gene>
<accession>A0A401WGC3</accession>
<protein>
    <submittedName>
        <fullName evidence="2">Uncharacterized protein</fullName>
    </submittedName>
</protein>
<dbReference type="RefSeq" id="WP_281288428.1">
    <property type="nucleotide sequence ID" value="NZ_BHZD01000001.1"/>
</dbReference>
<feature type="compositionally biased region" description="Acidic residues" evidence="1">
    <location>
        <begin position="28"/>
        <end position="41"/>
    </location>
</feature>
<sequence>MGHRQEADGQVGGPFSSPGDPGNPAPQGEDEDADDDDEGRS</sequence>
<name>A0A401WGC3_STREY</name>
<dbReference type="EMBL" id="BHZD01000001">
    <property type="protein sequence ID" value="GCD48384.1"/>
    <property type="molecule type" value="Genomic_DNA"/>
</dbReference>
<comment type="caution">
    <text evidence="2">The sequence shown here is derived from an EMBL/GenBank/DDBJ whole genome shotgun (WGS) entry which is preliminary data.</text>
</comment>
<evidence type="ECO:0000313" key="2">
    <source>
        <dbReference type="EMBL" id="GCD48384.1"/>
    </source>
</evidence>